<organism evidence="7 8">
    <name type="scientific">Byssothecium circinans</name>
    <dbReference type="NCBI Taxonomy" id="147558"/>
    <lineage>
        <taxon>Eukaryota</taxon>
        <taxon>Fungi</taxon>
        <taxon>Dikarya</taxon>
        <taxon>Ascomycota</taxon>
        <taxon>Pezizomycotina</taxon>
        <taxon>Dothideomycetes</taxon>
        <taxon>Pleosporomycetidae</taxon>
        <taxon>Pleosporales</taxon>
        <taxon>Massarineae</taxon>
        <taxon>Massarinaceae</taxon>
        <taxon>Byssothecium</taxon>
    </lineage>
</organism>
<dbReference type="EMBL" id="ML976977">
    <property type="protein sequence ID" value="KAF1963789.1"/>
    <property type="molecule type" value="Genomic_DNA"/>
</dbReference>
<evidence type="ECO:0000256" key="4">
    <source>
        <dbReference type="ARBA" id="ARBA00023136"/>
    </source>
</evidence>
<gene>
    <name evidence="7" type="ORF">CC80DRAFT_557768</name>
</gene>
<dbReference type="GO" id="GO:0046873">
    <property type="term" value="F:metal ion transmembrane transporter activity"/>
    <property type="evidence" value="ECO:0007669"/>
    <property type="project" value="InterPro"/>
</dbReference>
<keyword evidence="3 6" id="KW-1133">Transmembrane helix</keyword>
<evidence type="ECO:0000256" key="3">
    <source>
        <dbReference type="ARBA" id="ARBA00022989"/>
    </source>
</evidence>
<feature type="region of interest" description="Disordered" evidence="5">
    <location>
        <begin position="1"/>
        <end position="28"/>
    </location>
</feature>
<dbReference type="Gene3D" id="1.20.58.340">
    <property type="entry name" value="Magnesium transport protein CorA, transmembrane region"/>
    <property type="match status" value="1"/>
</dbReference>
<evidence type="ECO:0000256" key="5">
    <source>
        <dbReference type="SAM" id="MobiDB-lite"/>
    </source>
</evidence>
<dbReference type="GO" id="GO:0016020">
    <property type="term" value="C:membrane"/>
    <property type="evidence" value="ECO:0007669"/>
    <property type="project" value="UniProtKB-SubCell"/>
</dbReference>
<dbReference type="SUPFAM" id="SSF144083">
    <property type="entry name" value="Magnesium transport protein CorA, transmembrane region"/>
    <property type="match status" value="1"/>
</dbReference>
<dbReference type="Proteomes" id="UP000800035">
    <property type="component" value="Unassembled WGS sequence"/>
</dbReference>
<sequence>MASPPRPILDKTSHSSRDRTNTKRERPCASPYITKIQTNANTQADLTVVSEREYADRVKSYARLWTGQHYHDLANYLFAPYQRFFSDATSKEPKVGASPIGERFVTMYTVDGHRPPQARQISSPLEFSQAAIDAEDLSALIFLRGHQPPEMLNAIGGRYRVDPEFFRQHLEVNSRTGWLGNFLPTSLPSTWKNIVRLPSVSLASRSSSGYSRSSQPHHEEKLSKIRNETARLLDGHIEKYLQSRESHLSPGSSIVRNLSIHNNQYFSLEQHISIYMAAHGKSWIGIVWLDTGSDLGQDKSGPWQAQALQCESWEVQFLPTIQHQPGAALNSRHLFRANTLNEVTDEKGPGRLIQTSARLHENYGEHLDYETMAASPFYALTDVFAFVAASEGQFLDLIQLFLDTEIDIDLLSRYSLQTRAALWNLAYNKQILDRHHRRLRDISSFLKNYSQIVNWACPTAPATQKISSDAAARLHMDYTHLVERCHTLNDAFDGAMDVLQNNSIISESQKAIQQAEGVAQLTRLAFFFIPLSLTASIFGMNMRQFTDGAPLSIWVWVVTSAVTLLFSYLVLK</sequence>
<evidence type="ECO:0008006" key="9">
    <source>
        <dbReference type="Google" id="ProtNLM"/>
    </source>
</evidence>
<comment type="subcellular location">
    <subcellularLocation>
        <location evidence="1">Membrane</location>
        <topology evidence="1">Multi-pass membrane protein</topology>
    </subcellularLocation>
</comment>
<evidence type="ECO:0000313" key="8">
    <source>
        <dbReference type="Proteomes" id="UP000800035"/>
    </source>
</evidence>
<dbReference type="Pfam" id="PF01544">
    <property type="entry name" value="CorA"/>
    <property type="match status" value="1"/>
</dbReference>
<keyword evidence="8" id="KW-1185">Reference proteome</keyword>
<evidence type="ECO:0000256" key="2">
    <source>
        <dbReference type="ARBA" id="ARBA00022692"/>
    </source>
</evidence>
<feature type="transmembrane region" description="Helical" evidence="6">
    <location>
        <begin position="551"/>
        <end position="571"/>
    </location>
</feature>
<evidence type="ECO:0000256" key="6">
    <source>
        <dbReference type="SAM" id="Phobius"/>
    </source>
</evidence>
<feature type="compositionally biased region" description="Basic and acidic residues" evidence="5">
    <location>
        <begin position="8"/>
        <end position="27"/>
    </location>
</feature>
<dbReference type="AlphaFoldDB" id="A0A6A5UII8"/>
<keyword evidence="2 6" id="KW-0812">Transmembrane</keyword>
<proteinExistence type="predicted"/>
<protein>
    <recommendedName>
        <fullName evidence="9">Mg2+ transporter protein</fullName>
    </recommendedName>
</protein>
<dbReference type="InterPro" id="IPR002523">
    <property type="entry name" value="MgTranspt_CorA/ZnTranspt_ZntB"/>
</dbReference>
<keyword evidence="4 6" id="KW-0472">Membrane</keyword>
<reference evidence="7" key="1">
    <citation type="journal article" date="2020" name="Stud. Mycol.">
        <title>101 Dothideomycetes genomes: a test case for predicting lifestyles and emergence of pathogens.</title>
        <authorList>
            <person name="Haridas S."/>
            <person name="Albert R."/>
            <person name="Binder M."/>
            <person name="Bloem J."/>
            <person name="Labutti K."/>
            <person name="Salamov A."/>
            <person name="Andreopoulos B."/>
            <person name="Baker S."/>
            <person name="Barry K."/>
            <person name="Bills G."/>
            <person name="Bluhm B."/>
            <person name="Cannon C."/>
            <person name="Castanera R."/>
            <person name="Culley D."/>
            <person name="Daum C."/>
            <person name="Ezra D."/>
            <person name="Gonzalez J."/>
            <person name="Henrissat B."/>
            <person name="Kuo A."/>
            <person name="Liang C."/>
            <person name="Lipzen A."/>
            <person name="Lutzoni F."/>
            <person name="Magnuson J."/>
            <person name="Mondo S."/>
            <person name="Nolan M."/>
            <person name="Ohm R."/>
            <person name="Pangilinan J."/>
            <person name="Park H.-J."/>
            <person name="Ramirez L."/>
            <person name="Alfaro M."/>
            <person name="Sun H."/>
            <person name="Tritt A."/>
            <person name="Yoshinaga Y."/>
            <person name="Zwiers L.-H."/>
            <person name="Turgeon B."/>
            <person name="Goodwin S."/>
            <person name="Spatafora J."/>
            <person name="Crous P."/>
            <person name="Grigoriev I."/>
        </authorList>
    </citation>
    <scope>NUCLEOTIDE SEQUENCE</scope>
    <source>
        <strain evidence="7">CBS 675.92</strain>
    </source>
</reference>
<evidence type="ECO:0000313" key="7">
    <source>
        <dbReference type="EMBL" id="KAF1963789.1"/>
    </source>
</evidence>
<dbReference type="OrthoDB" id="3231000at2759"/>
<evidence type="ECO:0000256" key="1">
    <source>
        <dbReference type="ARBA" id="ARBA00004141"/>
    </source>
</evidence>
<dbReference type="InterPro" id="IPR045863">
    <property type="entry name" value="CorA_TM1_TM2"/>
</dbReference>
<name>A0A6A5UII8_9PLEO</name>
<accession>A0A6A5UII8</accession>